<dbReference type="PANTHER" id="PTHR11767:SF103">
    <property type="entry name" value="POTASSIUM CHANNEL INWARDLY RECTIFYING TRANSMEMBRANE DOMAIN-CONTAINING PROTEIN"/>
    <property type="match status" value="1"/>
</dbReference>
<dbReference type="PANTHER" id="PTHR11767">
    <property type="entry name" value="INWARD RECTIFIER POTASSIUM CHANNEL"/>
    <property type="match status" value="1"/>
</dbReference>
<dbReference type="Pfam" id="PF17655">
    <property type="entry name" value="IRK_C"/>
    <property type="match status" value="1"/>
</dbReference>
<evidence type="ECO:0000256" key="2">
    <source>
        <dbReference type="ARBA" id="ARBA00022448"/>
    </source>
</evidence>
<evidence type="ECO:0000256" key="12">
    <source>
        <dbReference type="SAM" id="Phobius"/>
    </source>
</evidence>
<evidence type="ECO:0000256" key="9">
    <source>
        <dbReference type="ARBA" id="ARBA00023136"/>
    </source>
</evidence>
<dbReference type="Pfam" id="PF01007">
    <property type="entry name" value="IRK"/>
    <property type="match status" value="1"/>
</dbReference>
<dbReference type="InterPro" id="IPR041647">
    <property type="entry name" value="IRK_C"/>
</dbReference>
<keyword evidence="3 11" id="KW-0633">Potassium transport</keyword>
<comment type="caution">
    <text evidence="15">The sequence shown here is derived from an EMBL/GenBank/DDBJ whole genome shotgun (WGS) entry which is preliminary data.</text>
</comment>
<evidence type="ECO:0000256" key="7">
    <source>
        <dbReference type="ARBA" id="ARBA00022989"/>
    </source>
</evidence>
<organism evidence="15 16">
    <name type="scientific">Triparma columacea</name>
    <dbReference type="NCBI Taxonomy" id="722753"/>
    <lineage>
        <taxon>Eukaryota</taxon>
        <taxon>Sar</taxon>
        <taxon>Stramenopiles</taxon>
        <taxon>Ochrophyta</taxon>
        <taxon>Bolidophyceae</taxon>
        <taxon>Parmales</taxon>
        <taxon>Triparmaceae</taxon>
        <taxon>Triparma</taxon>
    </lineage>
</organism>
<evidence type="ECO:0000256" key="11">
    <source>
        <dbReference type="RuleBase" id="RU003822"/>
    </source>
</evidence>
<evidence type="ECO:0000313" key="15">
    <source>
        <dbReference type="EMBL" id="GMI37923.1"/>
    </source>
</evidence>
<dbReference type="Gene3D" id="1.10.287.70">
    <property type="match status" value="1"/>
</dbReference>
<dbReference type="InterPro" id="IPR014756">
    <property type="entry name" value="Ig_E-set"/>
</dbReference>
<name>A0A9W7G8U5_9STRA</name>
<keyword evidence="5 11" id="KW-0851">Voltage-gated channel</keyword>
<dbReference type="EMBL" id="BRYA01001029">
    <property type="protein sequence ID" value="GMI37923.1"/>
    <property type="molecule type" value="Genomic_DNA"/>
</dbReference>
<evidence type="ECO:0000256" key="4">
    <source>
        <dbReference type="ARBA" id="ARBA00022692"/>
    </source>
</evidence>
<dbReference type="Gene3D" id="2.60.40.1400">
    <property type="entry name" value="G protein-activated inward rectifier potassium channel 1"/>
    <property type="match status" value="1"/>
</dbReference>
<proteinExistence type="inferred from homology"/>
<evidence type="ECO:0000256" key="6">
    <source>
        <dbReference type="ARBA" id="ARBA00022958"/>
    </source>
</evidence>
<evidence type="ECO:0000259" key="13">
    <source>
        <dbReference type="Pfam" id="PF01007"/>
    </source>
</evidence>
<dbReference type="InterPro" id="IPR040445">
    <property type="entry name" value="Kir_TM"/>
</dbReference>
<keyword evidence="4 11" id="KW-0812">Transmembrane</keyword>
<comment type="subcellular location">
    <subcellularLocation>
        <location evidence="1 11">Membrane</location>
        <topology evidence="1 11">Multi-pass membrane protein</topology>
    </subcellularLocation>
</comment>
<dbReference type="OrthoDB" id="273257at2759"/>
<dbReference type="Proteomes" id="UP001165065">
    <property type="component" value="Unassembled WGS sequence"/>
</dbReference>
<comment type="similarity">
    <text evidence="11">Belongs to the inward rectifier-type potassium channel (TC 1.A.2.1) family.</text>
</comment>
<accession>A0A9W7G8U5</accession>
<gene>
    <name evidence="15" type="ORF">TrCOL_g8819</name>
</gene>
<feature type="transmembrane region" description="Helical" evidence="12">
    <location>
        <begin position="101"/>
        <end position="122"/>
    </location>
</feature>
<dbReference type="GO" id="GO:0034765">
    <property type="term" value="P:regulation of monoatomic ion transmembrane transport"/>
    <property type="evidence" value="ECO:0007669"/>
    <property type="project" value="TreeGrafter"/>
</dbReference>
<feature type="domain" description="Potassium channel inwardly rectifying transmembrane" evidence="13">
    <location>
        <begin position="102"/>
        <end position="203"/>
    </location>
</feature>
<feature type="domain" description="Inward rectifier potassium channel C-terminal" evidence="14">
    <location>
        <begin position="212"/>
        <end position="299"/>
    </location>
</feature>
<dbReference type="SUPFAM" id="SSF81296">
    <property type="entry name" value="E set domains"/>
    <property type="match status" value="2"/>
</dbReference>
<dbReference type="GO" id="GO:0005886">
    <property type="term" value="C:plasma membrane"/>
    <property type="evidence" value="ECO:0007669"/>
    <property type="project" value="TreeGrafter"/>
</dbReference>
<evidence type="ECO:0000313" key="16">
    <source>
        <dbReference type="Proteomes" id="UP001165065"/>
    </source>
</evidence>
<keyword evidence="9 12" id="KW-0472">Membrane</keyword>
<keyword evidence="2 11" id="KW-0813">Transport</keyword>
<dbReference type="GO" id="GO:0034702">
    <property type="term" value="C:monoatomic ion channel complex"/>
    <property type="evidence" value="ECO:0007669"/>
    <property type="project" value="UniProtKB-KW"/>
</dbReference>
<dbReference type="SUPFAM" id="SSF81324">
    <property type="entry name" value="Voltage-gated potassium channels"/>
    <property type="match status" value="1"/>
</dbReference>
<keyword evidence="16" id="KW-1185">Reference proteome</keyword>
<evidence type="ECO:0000256" key="3">
    <source>
        <dbReference type="ARBA" id="ARBA00022538"/>
    </source>
</evidence>
<dbReference type="AlphaFoldDB" id="A0A9W7G8U5"/>
<evidence type="ECO:0000256" key="8">
    <source>
        <dbReference type="ARBA" id="ARBA00023065"/>
    </source>
</evidence>
<feature type="transmembrane region" description="Helical" evidence="12">
    <location>
        <begin position="177"/>
        <end position="199"/>
    </location>
</feature>
<evidence type="ECO:0000256" key="1">
    <source>
        <dbReference type="ARBA" id="ARBA00004141"/>
    </source>
</evidence>
<dbReference type="GO" id="GO:0005242">
    <property type="term" value="F:inward rectifier potassium channel activity"/>
    <property type="evidence" value="ECO:0007669"/>
    <property type="project" value="InterPro"/>
</dbReference>
<evidence type="ECO:0000256" key="5">
    <source>
        <dbReference type="ARBA" id="ARBA00022882"/>
    </source>
</evidence>
<dbReference type="PRINTS" id="PR01320">
    <property type="entry name" value="KIRCHANNEL"/>
</dbReference>
<reference evidence="16" key="1">
    <citation type="journal article" date="2023" name="Commun. Biol.">
        <title>Genome analysis of Parmales, the sister group of diatoms, reveals the evolutionary specialization of diatoms from phago-mixotrophs to photoautotrophs.</title>
        <authorList>
            <person name="Ban H."/>
            <person name="Sato S."/>
            <person name="Yoshikawa S."/>
            <person name="Yamada K."/>
            <person name="Nakamura Y."/>
            <person name="Ichinomiya M."/>
            <person name="Sato N."/>
            <person name="Blanc-Mathieu R."/>
            <person name="Endo H."/>
            <person name="Kuwata A."/>
            <person name="Ogata H."/>
        </authorList>
    </citation>
    <scope>NUCLEOTIDE SEQUENCE [LARGE SCALE GENOMIC DNA]</scope>
</reference>
<dbReference type="GO" id="GO:1990573">
    <property type="term" value="P:potassium ion import across plasma membrane"/>
    <property type="evidence" value="ECO:0007669"/>
    <property type="project" value="TreeGrafter"/>
</dbReference>
<sequence>MDDPTVTLSPNHASRDDDGLVMDQDQAIGLQQSSQEDHINPDEHTKMSAVMPKRRLCVRDLPFHQSSNKLRIRNSKRARMGRLLSEDWFHVFLRLTTIESITYLIVCWTVFILIFAGFYVAADTVQPDVDCGLTKNSNEILGFSAAFAFSLETTTTVGYGLPGSSNAFFEGCPELQVVIYFQMLFSILFNAFLFAFFFARVARCETRGIQVVFGQKAIIKRLRDGRFTFNFRVYDVDSRCPLVEAHVRLYAIKKDIGERDMKFEVMRLSSPNDDLGAVIYPSLPSVVSHTIDSYSPIHLNSSSGSKVEEAFHIDSCGMDLREDDSRTGGRDDYRCMVCGETYSTVDCLTRHIAYSGMLEKNDSVGKGGGAKRHLDVSLKEMKMWKVTKDKQTTGTTTGMYYEEFKSLFETEEVEILAVVEAIDPLMSGTFQAIQSYTAEDLEFGGNFAPCLVKDYQDKKSVAAVDLAQFHRVIGEGAAV</sequence>
<keyword evidence="7 12" id="KW-1133">Transmembrane helix</keyword>
<evidence type="ECO:0000259" key="14">
    <source>
        <dbReference type="Pfam" id="PF17655"/>
    </source>
</evidence>
<dbReference type="InterPro" id="IPR013518">
    <property type="entry name" value="K_chnl_inward-rec_Kir_cyto"/>
</dbReference>
<protein>
    <submittedName>
        <fullName evidence="15">Uncharacterized protein</fullName>
    </submittedName>
</protein>
<evidence type="ECO:0000256" key="10">
    <source>
        <dbReference type="ARBA" id="ARBA00023303"/>
    </source>
</evidence>
<keyword evidence="8 11" id="KW-0406">Ion transport</keyword>
<keyword evidence="10 11" id="KW-0407">Ion channel</keyword>
<keyword evidence="6 11" id="KW-0630">Potassium</keyword>
<dbReference type="InterPro" id="IPR016449">
    <property type="entry name" value="K_chnl_inward-rec_Kir"/>
</dbReference>